<accession>A0A8S4RB40</accession>
<proteinExistence type="predicted"/>
<evidence type="ECO:0000313" key="2">
    <source>
        <dbReference type="Proteomes" id="UP000838756"/>
    </source>
</evidence>
<comment type="caution">
    <text evidence="1">The sequence shown here is derived from an EMBL/GenBank/DDBJ whole genome shotgun (WGS) entry which is preliminary data.</text>
</comment>
<protein>
    <submittedName>
        <fullName evidence="1">Jg15020 protein</fullName>
    </submittedName>
</protein>
<reference evidence="1" key="1">
    <citation type="submission" date="2022-03" db="EMBL/GenBank/DDBJ databases">
        <authorList>
            <person name="Lindestad O."/>
        </authorList>
    </citation>
    <scope>NUCLEOTIDE SEQUENCE</scope>
</reference>
<keyword evidence="2" id="KW-1185">Reference proteome</keyword>
<name>A0A8S4RB40_9NEOP</name>
<dbReference type="EMBL" id="CAKXAJ010025044">
    <property type="protein sequence ID" value="CAH2234297.1"/>
    <property type="molecule type" value="Genomic_DNA"/>
</dbReference>
<dbReference type="Proteomes" id="UP000838756">
    <property type="component" value="Unassembled WGS sequence"/>
</dbReference>
<sequence>MQKIHETPKTQELTVRHVPGNVTTIRAAISKTDLTQTSTTKNTNTANLQELKDTRDVHLWLKCKKIHNSYNILETNKCRKKSTHDLRQKTEI</sequence>
<gene>
    <name evidence="1" type="primary">jg15020</name>
    <name evidence="1" type="ORF">PAEG_LOCUS12139</name>
</gene>
<organism evidence="1 2">
    <name type="scientific">Pararge aegeria aegeria</name>
    <dbReference type="NCBI Taxonomy" id="348720"/>
    <lineage>
        <taxon>Eukaryota</taxon>
        <taxon>Metazoa</taxon>
        <taxon>Ecdysozoa</taxon>
        <taxon>Arthropoda</taxon>
        <taxon>Hexapoda</taxon>
        <taxon>Insecta</taxon>
        <taxon>Pterygota</taxon>
        <taxon>Neoptera</taxon>
        <taxon>Endopterygota</taxon>
        <taxon>Lepidoptera</taxon>
        <taxon>Glossata</taxon>
        <taxon>Ditrysia</taxon>
        <taxon>Papilionoidea</taxon>
        <taxon>Nymphalidae</taxon>
        <taxon>Satyrinae</taxon>
        <taxon>Satyrini</taxon>
        <taxon>Parargina</taxon>
        <taxon>Pararge</taxon>
    </lineage>
</organism>
<evidence type="ECO:0000313" key="1">
    <source>
        <dbReference type="EMBL" id="CAH2234297.1"/>
    </source>
</evidence>
<dbReference type="AlphaFoldDB" id="A0A8S4RB40"/>